<sequence>MKLLFFIVLFYLETKLSLKKRLMMLLEMKPMKMFILVTATVIIISVGAIGIPASALTSESPRTIDFVKTKQAKLNANDPKKEEVYTDSI</sequence>
<name>F9DWT1_9BACL</name>
<dbReference type="Proteomes" id="UP000005316">
    <property type="component" value="Unassembled WGS sequence"/>
</dbReference>
<evidence type="ECO:0000313" key="2">
    <source>
        <dbReference type="Proteomes" id="UP000005316"/>
    </source>
</evidence>
<dbReference type="HOGENOM" id="CLU_2453126_0_0_9"/>
<comment type="caution">
    <text evidence="1">The sequence shown here is derived from an EMBL/GenBank/DDBJ whole genome shotgun (WGS) entry which is preliminary data.</text>
</comment>
<organism evidence="1 2">
    <name type="scientific">Sporosarcina newyorkensis 2681</name>
    <dbReference type="NCBI Taxonomy" id="1027292"/>
    <lineage>
        <taxon>Bacteria</taxon>
        <taxon>Bacillati</taxon>
        <taxon>Bacillota</taxon>
        <taxon>Bacilli</taxon>
        <taxon>Bacillales</taxon>
        <taxon>Caryophanaceae</taxon>
        <taxon>Sporosarcina</taxon>
    </lineage>
</organism>
<gene>
    <name evidence="1" type="primary">dprA</name>
    <name evidence="1" type="ORF">HMPREF9372_3262</name>
</gene>
<reference evidence="1 2" key="1">
    <citation type="submission" date="2011-04" db="EMBL/GenBank/DDBJ databases">
        <authorList>
            <person name="Muzny D."/>
            <person name="Qin X."/>
            <person name="Deng J."/>
            <person name="Jiang H."/>
            <person name="Liu Y."/>
            <person name="Qu J."/>
            <person name="Song X.-Z."/>
            <person name="Zhang L."/>
            <person name="Thornton R."/>
            <person name="Coyle M."/>
            <person name="Francisco L."/>
            <person name="Jackson L."/>
            <person name="Javaid M."/>
            <person name="Korchina V."/>
            <person name="Kovar C."/>
            <person name="Mata R."/>
            <person name="Mathew T."/>
            <person name="Ngo R."/>
            <person name="Nguyen L."/>
            <person name="Nguyen N."/>
            <person name="Okwuonu G."/>
            <person name="Ongeri F."/>
            <person name="Pham C."/>
            <person name="Simmons D."/>
            <person name="Wilczek-Boney K."/>
            <person name="Hale W."/>
            <person name="Jakkamsetti A."/>
            <person name="Pham P."/>
            <person name="Ruth R."/>
            <person name="San Lucas F."/>
            <person name="Warren J."/>
            <person name="Zhang J."/>
            <person name="Zhao Z."/>
            <person name="Zhou C."/>
            <person name="Zhu D."/>
            <person name="Lee S."/>
            <person name="Bess C."/>
            <person name="Blankenburg K."/>
            <person name="Forbes L."/>
            <person name="Fu Q."/>
            <person name="Gubbala S."/>
            <person name="Hirani K."/>
            <person name="Jayaseelan J.C."/>
            <person name="Lara F."/>
            <person name="Munidasa M."/>
            <person name="Palculict T."/>
            <person name="Patil S."/>
            <person name="Pu L.-L."/>
            <person name="Saada N."/>
            <person name="Tang L."/>
            <person name="Weissenberger G."/>
            <person name="Zhu Y."/>
            <person name="Hemphill L."/>
            <person name="Shang Y."/>
            <person name="Youmans B."/>
            <person name="Ayvaz T."/>
            <person name="Ross M."/>
            <person name="Santibanez J."/>
            <person name="Aqrawi P."/>
            <person name="Gross S."/>
            <person name="Joshi V."/>
            <person name="Fowler G."/>
            <person name="Nazareth L."/>
            <person name="Reid J."/>
            <person name="Worley K."/>
            <person name="Petrosino J."/>
            <person name="Highlander S."/>
            <person name="Gibbs R."/>
        </authorList>
    </citation>
    <scope>NUCLEOTIDE SEQUENCE [LARGE SCALE GENOMIC DNA]</scope>
    <source>
        <strain evidence="1 2">2681</strain>
    </source>
</reference>
<evidence type="ECO:0000313" key="1">
    <source>
        <dbReference type="EMBL" id="EGQ21535.1"/>
    </source>
</evidence>
<proteinExistence type="predicted"/>
<dbReference type="AlphaFoldDB" id="F9DWT1"/>
<accession>F9DWT1</accession>
<protein>
    <submittedName>
        <fullName evidence="1">DNA protecting protein DprA</fullName>
    </submittedName>
</protein>
<dbReference type="EMBL" id="AFPZ01000102">
    <property type="protein sequence ID" value="EGQ21535.1"/>
    <property type="molecule type" value="Genomic_DNA"/>
</dbReference>